<dbReference type="InterPro" id="IPR036689">
    <property type="entry name" value="ESAT-6-like_sf"/>
</dbReference>
<name>A0A849A5P1_9ACTN</name>
<dbReference type="EMBL" id="JABEND010000006">
    <property type="protein sequence ID" value="NNG36304.1"/>
    <property type="molecule type" value="Genomic_DNA"/>
</dbReference>
<comment type="caution">
    <text evidence="1">The sequence shown here is derived from an EMBL/GenBank/DDBJ whole genome shotgun (WGS) entry which is preliminary data.</text>
</comment>
<protein>
    <recommendedName>
        <fullName evidence="3">WXG100 family type VII secretion target</fullName>
    </recommendedName>
</protein>
<sequence length="99" mass="10532">MSQGVQSYHEGTAETVHGDITGQIAAMEKALLDLTGFVNSVKGQWDGNEKDAYAAIQNKWDTNAGTVQSILSSVASALGQNTQSVKEMRAQVMAVLAFN</sequence>
<dbReference type="Pfam" id="PF06013">
    <property type="entry name" value="WXG100"/>
    <property type="match status" value="1"/>
</dbReference>
<keyword evidence="2" id="KW-1185">Reference proteome</keyword>
<dbReference type="SUPFAM" id="SSF140453">
    <property type="entry name" value="EsxAB dimer-like"/>
    <property type="match status" value="1"/>
</dbReference>
<proteinExistence type="predicted"/>
<dbReference type="RefSeq" id="WP_171200008.1">
    <property type="nucleotide sequence ID" value="NZ_JABEND010000006.1"/>
</dbReference>
<evidence type="ECO:0000313" key="1">
    <source>
        <dbReference type="EMBL" id="NNG36304.1"/>
    </source>
</evidence>
<evidence type="ECO:0000313" key="2">
    <source>
        <dbReference type="Proteomes" id="UP000562984"/>
    </source>
</evidence>
<dbReference type="AlphaFoldDB" id="A0A849A5P1"/>
<dbReference type="InterPro" id="IPR010310">
    <property type="entry name" value="T7SS_ESAT-6-like"/>
</dbReference>
<gene>
    <name evidence="1" type="ORF">HKD39_11380</name>
</gene>
<accession>A0A849A5P1</accession>
<dbReference type="Gene3D" id="1.10.287.1060">
    <property type="entry name" value="ESAT-6-like"/>
    <property type="match status" value="1"/>
</dbReference>
<organism evidence="1 2">
    <name type="scientific">Nakamurella aerolata</name>
    <dbReference type="NCBI Taxonomy" id="1656892"/>
    <lineage>
        <taxon>Bacteria</taxon>
        <taxon>Bacillati</taxon>
        <taxon>Actinomycetota</taxon>
        <taxon>Actinomycetes</taxon>
        <taxon>Nakamurellales</taxon>
        <taxon>Nakamurellaceae</taxon>
        <taxon>Nakamurella</taxon>
    </lineage>
</organism>
<reference evidence="1 2" key="1">
    <citation type="submission" date="2020-05" db="EMBL/GenBank/DDBJ databases">
        <title>Nakamurella sp. DB0629 isolated from air conditioner.</title>
        <authorList>
            <person name="Kim D.H."/>
            <person name="Kim D.-U."/>
        </authorList>
    </citation>
    <scope>NUCLEOTIDE SEQUENCE [LARGE SCALE GENOMIC DNA]</scope>
    <source>
        <strain evidence="1 2">DB0629</strain>
    </source>
</reference>
<evidence type="ECO:0008006" key="3">
    <source>
        <dbReference type="Google" id="ProtNLM"/>
    </source>
</evidence>
<dbReference type="Proteomes" id="UP000562984">
    <property type="component" value="Unassembled WGS sequence"/>
</dbReference>